<sequence length="91" mass="10557">MERNPALFESLLQNCDEFRVILARDVIEHFDDGHLRANRGKVTREFEPDDTAADDDEVLRLFGEREDFAVRADKPACEPFLQAGNRRYCRG</sequence>
<dbReference type="AlphaFoldDB" id="A0A645F0E2"/>
<reference evidence="1" key="1">
    <citation type="submission" date="2019-08" db="EMBL/GenBank/DDBJ databases">
        <authorList>
            <person name="Kucharzyk K."/>
            <person name="Murdoch R.W."/>
            <person name="Higgins S."/>
            <person name="Loffler F."/>
        </authorList>
    </citation>
    <scope>NUCLEOTIDE SEQUENCE</scope>
</reference>
<evidence type="ECO:0000313" key="1">
    <source>
        <dbReference type="EMBL" id="MPN07146.1"/>
    </source>
</evidence>
<proteinExistence type="predicted"/>
<dbReference type="EMBL" id="VSSQ01053105">
    <property type="protein sequence ID" value="MPN07146.1"/>
    <property type="molecule type" value="Genomic_DNA"/>
</dbReference>
<name>A0A645F0E2_9ZZZZ</name>
<protein>
    <submittedName>
        <fullName evidence="1">Uncharacterized protein</fullName>
    </submittedName>
</protein>
<organism evidence="1">
    <name type="scientific">bioreactor metagenome</name>
    <dbReference type="NCBI Taxonomy" id="1076179"/>
    <lineage>
        <taxon>unclassified sequences</taxon>
        <taxon>metagenomes</taxon>
        <taxon>ecological metagenomes</taxon>
    </lineage>
</organism>
<accession>A0A645F0E2</accession>
<gene>
    <name evidence="1" type="ORF">SDC9_154412</name>
</gene>
<comment type="caution">
    <text evidence="1">The sequence shown here is derived from an EMBL/GenBank/DDBJ whole genome shotgun (WGS) entry which is preliminary data.</text>
</comment>